<reference evidence="2" key="2">
    <citation type="journal article" date="2023" name="IMA Fungus">
        <title>Comparative genomic study of the Penicillium genus elucidates a diverse pangenome and 15 lateral gene transfer events.</title>
        <authorList>
            <person name="Petersen C."/>
            <person name="Sorensen T."/>
            <person name="Nielsen M.R."/>
            <person name="Sondergaard T.E."/>
            <person name="Sorensen J.L."/>
            <person name="Fitzpatrick D.A."/>
            <person name="Frisvad J.C."/>
            <person name="Nielsen K.L."/>
        </authorList>
    </citation>
    <scope>NUCLEOTIDE SEQUENCE</scope>
    <source>
        <strain evidence="2">IBT 16125</strain>
    </source>
</reference>
<dbReference type="PANTHER" id="PTHR28266:SF1">
    <property type="entry name" value="LARGE RIBOSOMAL SUBUNIT PROTEIN ML58"/>
    <property type="match status" value="1"/>
</dbReference>
<evidence type="ECO:0000256" key="1">
    <source>
        <dbReference type="SAM" id="MobiDB-lite"/>
    </source>
</evidence>
<dbReference type="AlphaFoldDB" id="A0AAD6G3B7"/>
<dbReference type="InterPro" id="IPR024388">
    <property type="entry name" value="Ribosomal_mL58"/>
</dbReference>
<name>A0AAD6G3B7_9EURO</name>
<dbReference type="Pfam" id="PF12824">
    <property type="entry name" value="MRP-L20"/>
    <property type="match status" value="1"/>
</dbReference>
<dbReference type="GO" id="GO:0005762">
    <property type="term" value="C:mitochondrial large ribosomal subunit"/>
    <property type="evidence" value="ECO:0007669"/>
    <property type="project" value="TreeGrafter"/>
</dbReference>
<feature type="region of interest" description="Disordered" evidence="1">
    <location>
        <begin position="178"/>
        <end position="201"/>
    </location>
</feature>
<dbReference type="GO" id="GO:0003735">
    <property type="term" value="F:structural constituent of ribosome"/>
    <property type="evidence" value="ECO:0007669"/>
    <property type="project" value="TreeGrafter"/>
</dbReference>
<dbReference type="Proteomes" id="UP001213681">
    <property type="component" value="Unassembled WGS sequence"/>
</dbReference>
<sequence length="201" mass="23256">MATSIVASKRPFLSLPFLLPSWSDSLALGSRRYQSSYRRTKQRLRVKPDATFGSSHQGHDQIIYNPPSSAPSVYHTPSKFLPSNDARRSMRIENAGNATESVQDLPNVYRSDPERKYHLTPADVEEIRKLRLSDPMTWSRHKLAKRFECSPLFIAMVCEASPEKKQIQRQVLEAVQSQWGSKRRMAREDRKLRREAWGRDE</sequence>
<dbReference type="EMBL" id="JAPVEA010000005">
    <property type="protein sequence ID" value="KAJ5454271.1"/>
    <property type="molecule type" value="Genomic_DNA"/>
</dbReference>
<reference evidence="2" key="1">
    <citation type="submission" date="2022-12" db="EMBL/GenBank/DDBJ databases">
        <authorList>
            <person name="Petersen C."/>
        </authorList>
    </citation>
    <scope>NUCLEOTIDE SEQUENCE</scope>
    <source>
        <strain evidence="2">IBT 16125</strain>
    </source>
</reference>
<gene>
    <name evidence="2" type="ORF">N7458_005227</name>
</gene>
<evidence type="ECO:0000313" key="3">
    <source>
        <dbReference type="Proteomes" id="UP001213681"/>
    </source>
</evidence>
<dbReference type="PANTHER" id="PTHR28266">
    <property type="entry name" value="54S RIBOSOMAL PROTEIN L20, MITOCHONDRIAL"/>
    <property type="match status" value="1"/>
</dbReference>
<evidence type="ECO:0000313" key="2">
    <source>
        <dbReference type="EMBL" id="KAJ5454271.1"/>
    </source>
</evidence>
<proteinExistence type="predicted"/>
<protein>
    <submittedName>
        <fullName evidence="2">Uncharacterized protein</fullName>
    </submittedName>
</protein>
<organism evidence="2 3">
    <name type="scientific">Penicillium daleae</name>
    <dbReference type="NCBI Taxonomy" id="63821"/>
    <lineage>
        <taxon>Eukaryota</taxon>
        <taxon>Fungi</taxon>
        <taxon>Dikarya</taxon>
        <taxon>Ascomycota</taxon>
        <taxon>Pezizomycotina</taxon>
        <taxon>Eurotiomycetes</taxon>
        <taxon>Eurotiomycetidae</taxon>
        <taxon>Eurotiales</taxon>
        <taxon>Aspergillaceae</taxon>
        <taxon>Penicillium</taxon>
    </lineage>
</organism>
<accession>A0AAD6G3B7</accession>
<feature type="compositionally biased region" description="Basic and acidic residues" evidence="1">
    <location>
        <begin position="186"/>
        <end position="201"/>
    </location>
</feature>
<dbReference type="GeneID" id="81598852"/>
<comment type="caution">
    <text evidence="2">The sequence shown here is derived from an EMBL/GenBank/DDBJ whole genome shotgun (WGS) entry which is preliminary data.</text>
</comment>
<dbReference type="RefSeq" id="XP_056767227.1">
    <property type="nucleotide sequence ID" value="XM_056908609.1"/>
</dbReference>
<keyword evidence="3" id="KW-1185">Reference proteome</keyword>